<evidence type="ECO:0000256" key="3">
    <source>
        <dbReference type="ARBA" id="ARBA00022448"/>
    </source>
</evidence>
<dbReference type="Pfam" id="PF13520">
    <property type="entry name" value="AA_permease_2"/>
    <property type="match status" value="1"/>
</dbReference>
<keyword evidence="8 10" id="KW-0472">Membrane</keyword>
<feature type="transmembrane region" description="Helical" evidence="10">
    <location>
        <begin position="45"/>
        <end position="64"/>
    </location>
</feature>
<proteinExistence type="inferred from homology"/>
<dbReference type="PIRSF" id="PIRSF006060">
    <property type="entry name" value="AA_transporter"/>
    <property type="match status" value="1"/>
</dbReference>
<sequence>MTDGVVPIEKKLGFFPLIALVVGTMVGGGVFSLPHDLAVGANSGATIIGWCITAMGMIPLALVYQTLARQKPELEGGIYSYARTGFGEYVGFNSAWGYWLAGILGNVATIMLLFSTLGYFFPIFKGGNNVASIVGASLLLWTLHFLILIGIREASIMNFVATIGKLVPILLFIAVMVTAFRWDTFTHDFWGEGTVSISSVLGQVKNTMLVTLWVFIGVEGAVVLSGRAKNSRDVGKATVVGLILVMSIYILISVLSMGAMTRQELSLLETPSMGHVLEHVVGPWGAFAINIGLVASLIGTLIGWFLLVSEISHVAGKDGVFPKAFTKTNKKQTPHIALWISNGVAQTLFIIVLFSESTYQMMYFIASTSILLPYLLSALYQLKLVVTKELKRARLKNGMLALIASLYSVWLIYAAGLKNLLLVSIVYGIGLVVYMFARKEKGNRCFSGMERYVMVVIVVAAVISLYMLVTGNIKM</sequence>
<feature type="transmembrane region" description="Helical" evidence="10">
    <location>
        <begin position="163"/>
        <end position="182"/>
    </location>
</feature>
<evidence type="ECO:0000256" key="4">
    <source>
        <dbReference type="ARBA" id="ARBA00022475"/>
    </source>
</evidence>
<dbReference type="InterPro" id="IPR050367">
    <property type="entry name" value="APC_superfamily"/>
</dbReference>
<evidence type="ECO:0000256" key="6">
    <source>
        <dbReference type="ARBA" id="ARBA00022970"/>
    </source>
</evidence>
<keyword evidence="6" id="KW-0029">Amino-acid transport</keyword>
<dbReference type="Proteomes" id="UP000195321">
    <property type="component" value="Unassembled WGS sequence"/>
</dbReference>
<dbReference type="GO" id="GO:0005886">
    <property type="term" value="C:plasma membrane"/>
    <property type="evidence" value="ECO:0007669"/>
    <property type="project" value="UniProtKB-SubCell"/>
</dbReference>
<feature type="transmembrane region" description="Helical" evidence="10">
    <location>
        <begin position="394"/>
        <end position="413"/>
    </location>
</feature>
<feature type="transmembrane region" description="Helical" evidence="10">
    <location>
        <begin position="281"/>
        <end position="307"/>
    </location>
</feature>
<evidence type="ECO:0000313" key="11">
    <source>
        <dbReference type="EMBL" id="OUM49453.1"/>
    </source>
</evidence>
<reference evidence="12 14" key="2">
    <citation type="submission" date="2017-09" db="EMBL/GenBank/DDBJ databases">
        <title>Large-scale bioinformatics analysis of Bacillus genomes uncovers conserved roles of natural products in bacterial physiology.</title>
        <authorList>
            <consortium name="Agbiome Team Llc"/>
            <person name="Bleich R.M."/>
            <person name="Grubbs K.J."/>
            <person name="Santa Maria K.C."/>
            <person name="Allen S.E."/>
            <person name="Farag S."/>
            <person name="Shank E.A."/>
            <person name="Bowers A."/>
        </authorList>
    </citation>
    <scope>NUCLEOTIDE SEQUENCE [LARGE SCALE GENOMIC DNA]</scope>
    <source>
        <strain evidence="12 14">AFS009893</strain>
    </source>
</reference>
<dbReference type="NCBIfam" id="TIGR00905">
    <property type="entry name" value="2A0302"/>
    <property type="match status" value="1"/>
</dbReference>
<comment type="subcellular location">
    <subcellularLocation>
        <location evidence="1">Cell membrane</location>
        <topology evidence="1">Multi-pass membrane protein</topology>
    </subcellularLocation>
</comment>
<dbReference type="RefSeq" id="WP_033671139.1">
    <property type="nucleotide sequence ID" value="NZ_CP189809.1"/>
</dbReference>
<dbReference type="GO" id="GO:1903826">
    <property type="term" value="P:L-arginine transmembrane transport"/>
    <property type="evidence" value="ECO:0007669"/>
    <property type="project" value="InterPro"/>
</dbReference>
<dbReference type="GO" id="GO:0006527">
    <property type="term" value="P:L-arginine catabolic process"/>
    <property type="evidence" value="ECO:0007669"/>
    <property type="project" value="UniProtKB-UniRule"/>
</dbReference>
<dbReference type="PANTHER" id="PTHR42770:SF4">
    <property type="entry name" value="ARGININE_ORNITHINE ANTIPORTER-RELATED"/>
    <property type="match status" value="1"/>
</dbReference>
<dbReference type="InterPro" id="IPR022461">
    <property type="entry name" value="Arg/Orn_antiprt_ArcD"/>
</dbReference>
<feature type="transmembrane region" description="Helical" evidence="10">
    <location>
        <begin position="361"/>
        <end position="382"/>
    </location>
</feature>
<evidence type="ECO:0000256" key="7">
    <source>
        <dbReference type="ARBA" id="ARBA00022989"/>
    </source>
</evidence>
<name>A0A1Y3MQP7_9BACI</name>
<protein>
    <recommendedName>
        <fullName evidence="9">Arginine-ornithine antiporter</fullName>
    </recommendedName>
</protein>
<dbReference type="AlphaFoldDB" id="A0A1Y3MQP7"/>
<keyword evidence="7 10" id="KW-1133">Transmembrane helix</keyword>
<comment type="caution">
    <text evidence="11">The sequence shown here is derived from an EMBL/GenBank/DDBJ whole genome shotgun (WGS) entry which is preliminary data.</text>
</comment>
<keyword evidence="5 10" id="KW-0812">Transmembrane</keyword>
<feature type="transmembrane region" description="Helical" evidence="10">
    <location>
        <begin position="130"/>
        <end position="151"/>
    </location>
</feature>
<evidence type="ECO:0000256" key="10">
    <source>
        <dbReference type="SAM" id="Phobius"/>
    </source>
</evidence>
<evidence type="ECO:0000256" key="2">
    <source>
        <dbReference type="ARBA" id="ARBA00008220"/>
    </source>
</evidence>
<organism evidence="11 13">
    <name type="scientific">Bacillus pseudomycoides</name>
    <dbReference type="NCBI Taxonomy" id="64104"/>
    <lineage>
        <taxon>Bacteria</taxon>
        <taxon>Bacillati</taxon>
        <taxon>Bacillota</taxon>
        <taxon>Bacilli</taxon>
        <taxon>Bacillales</taxon>
        <taxon>Bacillaceae</taxon>
        <taxon>Bacillus</taxon>
        <taxon>Bacillus cereus group</taxon>
    </lineage>
</organism>
<evidence type="ECO:0000256" key="5">
    <source>
        <dbReference type="ARBA" id="ARBA00022692"/>
    </source>
</evidence>
<feature type="transmembrane region" description="Helical" evidence="10">
    <location>
        <begin position="336"/>
        <end position="355"/>
    </location>
</feature>
<feature type="transmembrane region" description="Helical" evidence="10">
    <location>
        <begin position="208"/>
        <end position="226"/>
    </location>
</feature>
<evidence type="ECO:0000256" key="9">
    <source>
        <dbReference type="NCBIfam" id="TIGR03810"/>
    </source>
</evidence>
<reference evidence="11 13" key="1">
    <citation type="submission" date="2017-02" db="EMBL/GenBank/DDBJ databases">
        <title>Bacillus pseudomycoides isolate FSL K6-0042.</title>
        <authorList>
            <person name="Kovac J."/>
        </authorList>
    </citation>
    <scope>NUCLEOTIDE SEQUENCE [LARGE SCALE GENOMIC DNA]</scope>
    <source>
        <strain evidence="11 13">FSL K6-0042</strain>
    </source>
</reference>
<dbReference type="PANTHER" id="PTHR42770">
    <property type="entry name" value="AMINO ACID TRANSPORTER-RELATED"/>
    <property type="match status" value="1"/>
</dbReference>
<feature type="transmembrane region" description="Helical" evidence="10">
    <location>
        <begin position="98"/>
        <end position="124"/>
    </location>
</feature>
<dbReference type="EMBL" id="MWPX01000006">
    <property type="protein sequence ID" value="OUM49453.1"/>
    <property type="molecule type" value="Genomic_DNA"/>
</dbReference>
<evidence type="ECO:0000313" key="13">
    <source>
        <dbReference type="Proteomes" id="UP000195321"/>
    </source>
</evidence>
<evidence type="ECO:0000256" key="1">
    <source>
        <dbReference type="ARBA" id="ARBA00004651"/>
    </source>
</evidence>
<dbReference type="InterPro" id="IPR002293">
    <property type="entry name" value="AA/rel_permease1"/>
</dbReference>
<dbReference type="Gene3D" id="1.20.1740.10">
    <property type="entry name" value="Amino acid/polyamine transporter I"/>
    <property type="match status" value="1"/>
</dbReference>
<dbReference type="InterPro" id="IPR004754">
    <property type="entry name" value="Amino_acid_antiprt"/>
</dbReference>
<dbReference type="EMBL" id="NUDP01000057">
    <property type="protein sequence ID" value="PEM68064.1"/>
    <property type="molecule type" value="Genomic_DNA"/>
</dbReference>
<accession>A0A1Y3MQP7</accession>
<dbReference type="GO" id="GO:0043858">
    <property type="term" value="F:arginine:ornithine antiporter activity"/>
    <property type="evidence" value="ECO:0007669"/>
    <property type="project" value="UniProtKB-UniRule"/>
</dbReference>
<keyword evidence="4" id="KW-1003">Cell membrane</keyword>
<dbReference type="NCBIfam" id="TIGR03810">
    <property type="entry name" value="arg_ornith_anti"/>
    <property type="match status" value="1"/>
</dbReference>
<dbReference type="Proteomes" id="UP000219775">
    <property type="component" value="Unassembled WGS sequence"/>
</dbReference>
<evidence type="ECO:0000313" key="12">
    <source>
        <dbReference type="EMBL" id="PEM68064.1"/>
    </source>
</evidence>
<feature type="transmembrane region" description="Helical" evidence="10">
    <location>
        <begin position="419"/>
        <end position="437"/>
    </location>
</feature>
<evidence type="ECO:0000313" key="14">
    <source>
        <dbReference type="Proteomes" id="UP000219775"/>
    </source>
</evidence>
<feature type="transmembrane region" description="Helical" evidence="10">
    <location>
        <begin position="12"/>
        <end position="33"/>
    </location>
</feature>
<evidence type="ECO:0000256" key="8">
    <source>
        <dbReference type="ARBA" id="ARBA00023136"/>
    </source>
</evidence>
<gene>
    <name evidence="12" type="primary">arcD</name>
    <name evidence="11" type="ORF">BW425_08565</name>
    <name evidence="12" type="ORF">CN613_15940</name>
</gene>
<comment type="similarity">
    <text evidence="2">Belongs to the amino acid-polyamine-organocation (APC) superfamily. Basic amino acid/polyamine antiporter (APA) (TC 2.A.3.2) family.</text>
</comment>
<keyword evidence="3" id="KW-0813">Transport</keyword>
<feature type="transmembrane region" description="Helical" evidence="10">
    <location>
        <begin position="238"/>
        <end position="261"/>
    </location>
</feature>
<feature type="transmembrane region" description="Helical" evidence="10">
    <location>
        <begin position="449"/>
        <end position="469"/>
    </location>
</feature>